<reference evidence="1 2" key="1">
    <citation type="submission" date="2015-03" db="EMBL/GenBank/DDBJ databases">
        <authorList>
            <person name="Murphy D."/>
        </authorList>
    </citation>
    <scope>NUCLEOTIDE SEQUENCE [LARGE SCALE GENOMIC DNA]</scope>
    <source>
        <strain evidence="1 2">BR165/97</strain>
    </source>
</reference>
<dbReference type="Proteomes" id="UP000038750">
    <property type="component" value="Unassembled WGS sequence"/>
</dbReference>
<dbReference type="EMBL" id="CPZJ01000012">
    <property type="protein sequence ID" value="CNG10484.1"/>
    <property type="molecule type" value="Genomic_DNA"/>
</dbReference>
<evidence type="ECO:0000313" key="1">
    <source>
        <dbReference type="EMBL" id="CNG10484.1"/>
    </source>
</evidence>
<evidence type="ECO:0000313" key="2">
    <source>
        <dbReference type="Proteomes" id="UP000038750"/>
    </source>
</evidence>
<protein>
    <submittedName>
        <fullName evidence="1">Uncharacterized protein</fullName>
    </submittedName>
</protein>
<organism evidence="1 2">
    <name type="scientific">Yersinia intermedia</name>
    <dbReference type="NCBI Taxonomy" id="631"/>
    <lineage>
        <taxon>Bacteria</taxon>
        <taxon>Pseudomonadati</taxon>
        <taxon>Pseudomonadota</taxon>
        <taxon>Gammaproteobacteria</taxon>
        <taxon>Enterobacterales</taxon>
        <taxon>Yersiniaceae</taxon>
        <taxon>Yersinia</taxon>
    </lineage>
</organism>
<gene>
    <name evidence="1" type="ORF">ERS008530_02959</name>
</gene>
<dbReference type="AlphaFoldDB" id="A0A0T9MH97"/>
<proteinExistence type="predicted"/>
<accession>A0A0T9MH97</accession>
<dbReference type="OrthoDB" id="6626484at2"/>
<name>A0A0T9MH97_YERIN</name>
<dbReference type="RefSeq" id="WP_050073932.1">
    <property type="nucleotide sequence ID" value="NZ_CPZJ01000012.1"/>
</dbReference>
<sequence>MSDIYHHTIVSHQSLCEMSGEELSSLSSCSEAAFYAITKGLISVGNLISSAVDNENYEGDEAKSDLRNIGTMLQTLPRIAEAMAENCRSASYIIGSRNMGEATQ</sequence>